<keyword evidence="6" id="KW-1003">Cell membrane</keyword>
<keyword evidence="10 13" id="KW-1133">Transmembrane helix</keyword>
<keyword evidence="8 12" id="KW-0812">Transmembrane</keyword>
<keyword evidence="9 12" id="KW-0653">Protein transport</keyword>
<keyword evidence="11 13" id="KW-0472">Membrane</keyword>
<dbReference type="PANTHER" id="PTHR30558:SF12">
    <property type="entry name" value="BIOPOLYMER TRANSPORT PROTEIN EXBD"/>
    <property type="match status" value="1"/>
</dbReference>
<feature type="transmembrane region" description="Helical" evidence="13">
    <location>
        <begin position="25"/>
        <end position="44"/>
    </location>
</feature>
<comment type="function">
    <text evidence="1">Involved in the TonB-dependent energy-dependent transport of various receptor-bound substrates.</text>
</comment>
<dbReference type="EMBL" id="CP064782">
    <property type="protein sequence ID" value="QWT48343.1"/>
    <property type="molecule type" value="Genomic_DNA"/>
</dbReference>
<evidence type="ECO:0000256" key="13">
    <source>
        <dbReference type="SAM" id="Phobius"/>
    </source>
</evidence>
<evidence type="ECO:0000256" key="3">
    <source>
        <dbReference type="ARBA" id="ARBA00005811"/>
    </source>
</evidence>
<evidence type="ECO:0000313" key="15">
    <source>
        <dbReference type="Proteomes" id="UP000683428"/>
    </source>
</evidence>
<dbReference type="Pfam" id="PF02472">
    <property type="entry name" value="ExbD"/>
    <property type="match status" value="1"/>
</dbReference>
<accession>A0A975SL44</accession>
<name>A0A975SL44_9RHOO</name>
<gene>
    <name evidence="14" type="ORF">Azoinq_10800</name>
</gene>
<dbReference type="AlphaFoldDB" id="A0A975SL44"/>
<evidence type="ECO:0000256" key="1">
    <source>
        <dbReference type="ARBA" id="ARBA00003540"/>
    </source>
</evidence>
<dbReference type="Proteomes" id="UP000683428">
    <property type="component" value="Chromosome"/>
</dbReference>
<sequence length="146" mass="15746">MSFGTLDTGNGRRSQPMADMNTTPLVDVMLVLLIIFIVCAPLMAQSIKVDLPQAQGTPLDEKPKTVNLSLDAQGQLFWDKQPLAEGDLAQKLKTAAAARPQPELQLSADKETRYQRLAEIMSAAREAGIAKLGFVTTPGETHVSGQ</sequence>
<dbReference type="KEGG" id="aiq:Azoinq_10800"/>
<evidence type="ECO:0000256" key="7">
    <source>
        <dbReference type="ARBA" id="ARBA00022519"/>
    </source>
</evidence>
<dbReference type="RefSeq" id="WP_216129204.1">
    <property type="nucleotide sequence ID" value="NZ_CP064782.1"/>
</dbReference>
<keyword evidence="15" id="KW-1185">Reference proteome</keyword>
<evidence type="ECO:0000256" key="8">
    <source>
        <dbReference type="ARBA" id="ARBA00022692"/>
    </source>
</evidence>
<evidence type="ECO:0000256" key="5">
    <source>
        <dbReference type="ARBA" id="ARBA00022448"/>
    </source>
</evidence>
<evidence type="ECO:0000313" key="14">
    <source>
        <dbReference type="EMBL" id="QWT48343.1"/>
    </source>
</evidence>
<organism evidence="14 15">
    <name type="scientific">Azospira inquinata</name>
    <dbReference type="NCBI Taxonomy" id="2785627"/>
    <lineage>
        <taxon>Bacteria</taxon>
        <taxon>Pseudomonadati</taxon>
        <taxon>Pseudomonadota</taxon>
        <taxon>Betaproteobacteria</taxon>
        <taxon>Rhodocyclales</taxon>
        <taxon>Rhodocyclaceae</taxon>
        <taxon>Azospira</taxon>
    </lineage>
</organism>
<evidence type="ECO:0000256" key="6">
    <source>
        <dbReference type="ARBA" id="ARBA00022475"/>
    </source>
</evidence>
<dbReference type="GO" id="GO:0015031">
    <property type="term" value="P:protein transport"/>
    <property type="evidence" value="ECO:0007669"/>
    <property type="project" value="UniProtKB-KW"/>
</dbReference>
<dbReference type="GO" id="GO:0005886">
    <property type="term" value="C:plasma membrane"/>
    <property type="evidence" value="ECO:0007669"/>
    <property type="project" value="UniProtKB-SubCell"/>
</dbReference>
<comment type="subunit">
    <text evidence="4">The accessory proteins ExbB and ExbD seem to form a complex with TonB.</text>
</comment>
<keyword evidence="5 12" id="KW-0813">Transport</keyword>
<reference evidence="14" key="1">
    <citation type="submission" date="2020-11" db="EMBL/GenBank/DDBJ databases">
        <title>Azospira inquinata sp. nov.</title>
        <authorList>
            <person name="Moe W.M."/>
            <person name="Mikes M.C."/>
        </authorList>
    </citation>
    <scope>NUCLEOTIDE SEQUENCE</scope>
    <source>
        <strain evidence="14">Azo-3</strain>
    </source>
</reference>
<dbReference type="GO" id="GO:0022857">
    <property type="term" value="F:transmembrane transporter activity"/>
    <property type="evidence" value="ECO:0007669"/>
    <property type="project" value="InterPro"/>
</dbReference>
<evidence type="ECO:0000256" key="4">
    <source>
        <dbReference type="ARBA" id="ARBA00011471"/>
    </source>
</evidence>
<dbReference type="InterPro" id="IPR003400">
    <property type="entry name" value="ExbD"/>
</dbReference>
<dbReference type="PANTHER" id="PTHR30558">
    <property type="entry name" value="EXBD MEMBRANE COMPONENT OF PMF-DRIVEN MACROMOLECULE IMPORT SYSTEM"/>
    <property type="match status" value="1"/>
</dbReference>
<comment type="subcellular location">
    <subcellularLocation>
        <location evidence="2">Cell inner membrane</location>
        <topology evidence="2">Single-pass type II membrane protein</topology>
    </subcellularLocation>
    <subcellularLocation>
        <location evidence="12">Cell membrane</location>
        <topology evidence="12">Single-pass type II membrane protein</topology>
    </subcellularLocation>
</comment>
<evidence type="ECO:0000256" key="12">
    <source>
        <dbReference type="RuleBase" id="RU003879"/>
    </source>
</evidence>
<evidence type="ECO:0000256" key="10">
    <source>
        <dbReference type="ARBA" id="ARBA00022989"/>
    </source>
</evidence>
<proteinExistence type="inferred from homology"/>
<keyword evidence="7" id="KW-0997">Cell inner membrane</keyword>
<comment type="similarity">
    <text evidence="3 12">Belongs to the ExbD/TolR family.</text>
</comment>
<evidence type="ECO:0000256" key="11">
    <source>
        <dbReference type="ARBA" id="ARBA00023136"/>
    </source>
</evidence>
<protein>
    <submittedName>
        <fullName evidence="14">Biopolymer transporter ExbD</fullName>
    </submittedName>
</protein>
<evidence type="ECO:0000256" key="9">
    <source>
        <dbReference type="ARBA" id="ARBA00022927"/>
    </source>
</evidence>
<evidence type="ECO:0000256" key="2">
    <source>
        <dbReference type="ARBA" id="ARBA00004249"/>
    </source>
</evidence>